<name>A0AAW1DEG6_9HEMI</name>
<dbReference type="Gene3D" id="3.40.50.1820">
    <property type="entry name" value="alpha/beta hydrolase"/>
    <property type="match status" value="1"/>
</dbReference>
<dbReference type="PANTHER" id="PTHR11610:SF151">
    <property type="entry name" value="PHOSPHOLIPASE A1 MEMBER A-LIKE PROTEIN"/>
    <property type="match status" value="1"/>
</dbReference>
<comment type="subcellular location">
    <subcellularLocation>
        <location evidence="1">Secreted</location>
    </subcellularLocation>
</comment>
<keyword evidence="3" id="KW-0964">Secreted</keyword>
<dbReference type="PANTHER" id="PTHR11610">
    <property type="entry name" value="LIPASE"/>
    <property type="match status" value="1"/>
</dbReference>
<dbReference type="InterPro" id="IPR013818">
    <property type="entry name" value="Lipase"/>
</dbReference>
<dbReference type="GO" id="GO:0017171">
    <property type="term" value="F:serine hydrolase activity"/>
    <property type="evidence" value="ECO:0007669"/>
    <property type="project" value="TreeGrafter"/>
</dbReference>
<dbReference type="Proteomes" id="UP001461498">
    <property type="component" value="Unassembled WGS sequence"/>
</dbReference>
<dbReference type="InterPro" id="IPR033906">
    <property type="entry name" value="Lipase_N"/>
</dbReference>
<evidence type="ECO:0000256" key="3">
    <source>
        <dbReference type="ARBA" id="ARBA00022525"/>
    </source>
</evidence>
<dbReference type="GO" id="GO:0005615">
    <property type="term" value="C:extracellular space"/>
    <property type="evidence" value="ECO:0007669"/>
    <property type="project" value="TreeGrafter"/>
</dbReference>
<dbReference type="PRINTS" id="PR00821">
    <property type="entry name" value="TAGLIPASE"/>
</dbReference>
<evidence type="ECO:0000259" key="6">
    <source>
        <dbReference type="Pfam" id="PF00151"/>
    </source>
</evidence>
<protein>
    <recommendedName>
        <fullName evidence="6">Lipase domain-containing protein</fullName>
    </recommendedName>
</protein>
<evidence type="ECO:0000313" key="7">
    <source>
        <dbReference type="EMBL" id="KAK9507402.1"/>
    </source>
</evidence>
<feature type="domain" description="Lipase" evidence="6">
    <location>
        <begin position="43"/>
        <end position="303"/>
    </location>
</feature>
<evidence type="ECO:0000256" key="2">
    <source>
        <dbReference type="ARBA" id="ARBA00010701"/>
    </source>
</evidence>
<keyword evidence="8" id="KW-1185">Reference proteome</keyword>
<dbReference type="InterPro" id="IPR000734">
    <property type="entry name" value="TAG_lipase"/>
</dbReference>
<dbReference type="EMBL" id="JAPXFL010000004">
    <property type="protein sequence ID" value="KAK9507402.1"/>
    <property type="molecule type" value="Genomic_DNA"/>
</dbReference>
<dbReference type="SUPFAM" id="SSF53474">
    <property type="entry name" value="alpha/beta-Hydrolases"/>
    <property type="match status" value="1"/>
</dbReference>
<reference evidence="7 8" key="1">
    <citation type="submission" date="2022-12" db="EMBL/GenBank/DDBJ databases">
        <title>Chromosome-level genome assembly of true bugs.</title>
        <authorList>
            <person name="Ma L."/>
            <person name="Li H."/>
        </authorList>
    </citation>
    <scope>NUCLEOTIDE SEQUENCE [LARGE SCALE GENOMIC DNA]</scope>
    <source>
        <strain evidence="7">Lab_2022b</strain>
    </source>
</reference>
<evidence type="ECO:0000256" key="5">
    <source>
        <dbReference type="SAM" id="SignalP"/>
    </source>
</evidence>
<keyword evidence="5" id="KW-0732">Signal</keyword>
<dbReference type="GO" id="GO:0016298">
    <property type="term" value="F:lipase activity"/>
    <property type="evidence" value="ECO:0007669"/>
    <property type="project" value="InterPro"/>
</dbReference>
<dbReference type="GO" id="GO:0016042">
    <property type="term" value="P:lipid catabolic process"/>
    <property type="evidence" value="ECO:0007669"/>
    <property type="project" value="TreeGrafter"/>
</dbReference>
<comment type="similarity">
    <text evidence="2 4">Belongs to the AB hydrolase superfamily. Lipase family.</text>
</comment>
<proteinExistence type="inferred from homology"/>
<dbReference type="CDD" id="cd00707">
    <property type="entry name" value="Pancreat_lipase_like"/>
    <property type="match status" value="1"/>
</dbReference>
<gene>
    <name evidence="7" type="ORF">O3M35_007264</name>
</gene>
<sequence length="373" mass="42419">MNEFSSIARHLLLLIISINILETDQRIIYIGSCPIVIGSICDSTDVKFYLYSRSHPKIPEYVEYKDSGEDNLTASAYDNTLANKVIIHGYNSNMHLNVLQTLKDEYLAARKINVWMVNYPRLVLSPCYPFSVYTIRYVGKCIASFAQKLNSTIMPDSKLNIHIVGFSLGAQVSNYVAHYLPFKLQRITGLDPALPLFYTNLANHRLDSSDAEFVDVIHTNALFQGQVFPCGHVDFYANGGVFQPGCEGEDKYNCYHSRAVEYFSESINSKVGFWGWRCKSFMEFVENKCKMKKPLKLMGAHCDPEQPGIYQVNTASKSPYAKGRNLEDLANTNVENTLSDFMGFINFTFPTNSTLPFNEEDMNDDKIVQRVRR</sequence>
<evidence type="ECO:0000256" key="4">
    <source>
        <dbReference type="RuleBase" id="RU004262"/>
    </source>
</evidence>
<comment type="caution">
    <text evidence="7">The sequence shown here is derived from an EMBL/GenBank/DDBJ whole genome shotgun (WGS) entry which is preliminary data.</text>
</comment>
<dbReference type="Pfam" id="PF00151">
    <property type="entry name" value="Lipase"/>
    <property type="match status" value="1"/>
</dbReference>
<organism evidence="7 8">
    <name type="scientific">Rhynocoris fuscipes</name>
    <dbReference type="NCBI Taxonomy" id="488301"/>
    <lineage>
        <taxon>Eukaryota</taxon>
        <taxon>Metazoa</taxon>
        <taxon>Ecdysozoa</taxon>
        <taxon>Arthropoda</taxon>
        <taxon>Hexapoda</taxon>
        <taxon>Insecta</taxon>
        <taxon>Pterygota</taxon>
        <taxon>Neoptera</taxon>
        <taxon>Paraneoptera</taxon>
        <taxon>Hemiptera</taxon>
        <taxon>Heteroptera</taxon>
        <taxon>Panheteroptera</taxon>
        <taxon>Cimicomorpha</taxon>
        <taxon>Reduviidae</taxon>
        <taxon>Harpactorinae</taxon>
        <taxon>Harpactorini</taxon>
        <taxon>Rhynocoris</taxon>
    </lineage>
</organism>
<feature type="signal peptide" evidence="5">
    <location>
        <begin position="1"/>
        <end position="23"/>
    </location>
</feature>
<dbReference type="AlphaFoldDB" id="A0AAW1DEG6"/>
<feature type="chain" id="PRO_5043508689" description="Lipase domain-containing protein" evidence="5">
    <location>
        <begin position="24"/>
        <end position="373"/>
    </location>
</feature>
<evidence type="ECO:0000256" key="1">
    <source>
        <dbReference type="ARBA" id="ARBA00004613"/>
    </source>
</evidence>
<evidence type="ECO:0000313" key="8">
    <source>
        <dbReference type="Proteomes" id="UP001461498"/>
    </source>
</evidence>
<accession>A0AAW1DEG6</accession>
<dbReference type="FunFam" id="3.40.50.1820:FF:000076">
    <property type="entry name" value="phospholipase A1"/>
    <property type="match status" value="1"/>
</dbReference>
<dbReference type="InterPro" id="IPR029058">
    <property type="entry name" value="AB_hydrolase_fold"/>
</dbReference>